<dbReference type="InterPro" id="IPR058240">
    <property type="entry name" value="rSAM_sf"/>
</dbReference>
<dbReference type="SFLD" id="SFLDS00029">
    <property type="entry name" value="Radical_SAM"/>
    <property type="match status" value="1"/>
</dbReference>
<dbReference type="GO" id="GO:0031419">
    <property type="term" value="F:cobalamin binding"/>
    <property type="evidence" value="ECO:0007669"/>
    <property type="project" value="InterPro"/>
</dbReference>
<gene>
    <name evidence="10" type="ORF">HY912_17395</name>
</gene>
<dbReference type="InterPro" id="IPR051198">
    <property type="entry name" value="BchE-like"/>
</dbReference>
<dbReference type="AlphaFoldDB" id="A0A9D6Z7M8"/>
<dbReference type="SFLD" id="SFLDG01123">
    <property type="entry name" value="methyltransferase_(Class_B)"/>
    <property type="match status" value="1"/>
</dbReference>
<dbReference type="InterPro" id="IPR006158">
    <property type="entry name" value="Cobalamin-bd"/>
</dbReference>
<sequence length="484" mass="54992">MKVLLTQPAIGESWLSYNRLYAPNLGLLYLAGYLKEFKPGVTIKYLEGHMSADDHVKAVESFQPDVYGITLTAWALPYASATINRVKAVFPSLPIVAGGPYPSINPRAVLEKEAINYCVIGEGEQTFLELVEYLDGKGSQESINGLAYRDEHGEVVVNPKRKAFRDLDELPLPDWSLVDFSKYGGPAISKKRPYGHLSAARGCPHGCIFCSSNAVWKRSGPWVRHRSPEAIAKEVNLLYDYGVREIVLRAGSFNANLKWAKEVCRAIKRLKLKEAVFNCELRCDKVDEEFLGLLHDINMWCVHLGIESSSPRVLKGIGKRYTIEQVTNALEMFKQFGIKVYGYFMMFNFWEDEKGELQIETPDEVNNTLTFIKSASRRGMLHHFSWAFCTPYEGSQLYDIAMRHGLMVGTGPKLANELDSSRLPGISVAVRNKYRRRGMLLQFELALRNGDFNLNHVRRGLANLRYVFARNRHEQWQCEYGRST</sequence>
<comment type="caution">
    <text evidence="10">The sequence shown here is derived from an EMBL/GenBank/DDBJ whole genome shotgun (WGS) entry which is preliminary data.</text>
</comment>
<proteinExistence type="predicted"/>
<comment type="cofactor">
    <cofactor evidence="1">
        <name>[4Fe-4S] cluster</name>
        <dbReference type="ChEBI" id="CHEBI:49883"/>
    </cofactor>
</comment>
<dbReference type="GO" id="GO:0051539">
    <property type="term" value="F:4 iron, 4 sulfur cluster binding"/>
    <property type="evidence" value="ECO:0007669"/>
    <property type="project" value="UniProtKB-KW"/>
</dbReference>
<evidence type="ECO:0000256" key="5">
    <source>
        <dbReference type="ARBA" id="ARBA00022723"/>
    </source>
</evidence>
<dbReference type="PROSITE" id="PS51332">
    <property type="entry name" value="B12_BINDING"/>
    <property type="match status" value="1"/>
</dbReference>
<dbReference type="SUPFAM" id="SSF102114">
    <property type="entry name" value="Radical SAM enzymes"/>
    <property type="match status" value="1"/>
</dbReference>
<dbReference type="Proteomes" id="UP000807825">
    <property type="component" value="Unassembled WGS sequence"/>
</dbReference>
<dbReference type="SMART" id="SM00729">
    <property type="entry name" value="Elp3"/>
    <property type="match status" value="1"/>
</dbReference>
<dbReference type="InterPro" id="IPR036724">
    <property type="entry name" value="Cobalamin-bd_sf"/>
</dbReference>
<keyword evidence="6" id="KW-0408">Iron</keyword>
<feature type="domain" description="Radical SAM core" evidence="9">
    <location>
        <begin position="189"/>
        <end position="422"/>
    </location>
</feature>
<dbReference type="PROSITE" id="PS51918">
    <property type="entry name" value="RADICAL_SAM"/>
    <property type="match status" value="1"/>
</dbReference>
<feature type="domain" description="B12-binding" evidence="8">
    <location>
        <begin position="10"/>
        <end position="141"/>
    </location>
</feature>
<accession>A0A9D6Z7M8</accession>
<evidence type="ECO:0000259" key="9">
    <source>
        <dbReference type="PROSITE" id="PS51918"/>
    </source>
</evidence>
<keyword evidence="5" id="KW-0479">Metal-binding</keyword>
<evidence type="ECO:0000256" key="6">
    <source>
        <dbReference type="ARBA" id="ARBA00023004"/>
    </source>
</evidence>
<evidence type="ECO:0000256" key="4">
    <source>
        <dbReference type="ARBA" id="ARBA00022691"/>
    </source>
</evidence>
<evidence type="ECO:0000259" key="8">
    <source>
        <dbReference type="PROSITE" id="PS51332"/>
    </source>
</evidence>
<evidence type="ECO:0000313" key="10">
    <source>
        <dbReference type="EMBL" id="MBI5251266.1"/>
    </source>
</evidence>
<dbReference type="Gene3D" id="3.40.50.280">
    <property type="entry name" value="Cobalamin-binding domain"/>
    <property type="match status" value="1"/>
</dbReference>
<keyword evidence="3" id="KW-0808">Transferase</keyword>
<evidence type="ECO:0000256" key="7">
    <source>
        <dbReference type="ARBA" id="ARBA00023014"/>
    </source>
</evidence>
<keyword evidence="2" id="KW-0489">Methyltransferase</keyword>
<evidence type="ECO:0000256" key="2">
    <source>
        <dbReference type="ARBA" id="ARBA00022603"/>
    </source>
</evidence>
<dbReference type="InterPro" id="IPR034466">
    <property type="entry name" value="Methyltransferase_Class_B"/>
</dbReference>
<dbReference type="Pfam" id="PF02310">
    <property type="entry name" value="B12-binding"/>
    <property type="match status" value="1"/>
</dbReference>
<evidence type="ECO:0000313" key="11">
    <source>
        <dbReference type="Proteomes" id="UP000807825"/>
    </source>
</evidence>
<dbReference type="PANTHER" id="PTHR43409">
    <property type="entry name" value="ANAEROBIC MAGNESIUM-PROTOPORPHYRIN IX MONOMETHYL ESTER CYCLASE-RELATED"/>
    <property type="match status" value="1"/>
</dbReference>
<dbReference type="SUPFAM" id="SSF52242">
    <property type="entry name" value="Cobalamin (vitamin B12)-binding domain"/>
    <property type="match status" value="1"/>
</dbReference>
<evidence type="ECO:0000256" key="1">
    <source>
        <dbReference type="ARBA" id="ARBA00001966"/>
    </source>
</evidence>
<dbReference type="InterPro" id="IPR006638">
    <property type="entry name" value="Elp3/MiaA/NifB-like_rSAM"/>
</dbReference>
<dbReference type="Pfam" id="PF04055">
    <property type="entry name" value="Radical_SAM"/>
    <property type="match status" value="1"/>
</dbReference>
<name>A0A9D6Z7M8_9BACT</name>
<dbReference type="InterPro" id="IPR007197">
    <property type="entry name" value="rSAM"/>
</dbReference>
<organism evidence="10 11">
    <name type="scientific">Desulfomonile tiedjei</name>
    <dbReference type="NCBI Taxonomy" id="2358"/>
    <lineage>
        <taxon>Bacteria</taxon>
        <taxon>Pseudomonadati</taxon>
        <taxon>Thermodesulfobacteriota</taxon>
        <taxon>Desulfomonilia</taxon>
        <taxon>Desulfomonilales</taxon>
        <taxon>Desulfomonilaceae</taxon>
        <taxon>Desulfomonile</taxon>
    </lineage>
</organism>
<dbReference type="SFLD" id="SFLDG01082">
    <property type="entry name" value="B12-binding_domain_containing"/>
    <property type="match status" value="1"/>
</dbReference>
<dbReference type="Gene3D" id="3.80.30.20">
    <property type="entry name" value="tm_1862 like domain"/>
    <property type="match status" value="1"/>
</dbReference>
<keyword evidence="7" id="KW-0411">Iron-sulfur</keyword>
<keyword evidence="4" id="KW-0949">S-adenosyl-L-methionine</keyword>
<dbReference type="CDD" id="cd01335">
    <property type="entry name" value="Radical_SAM"/>
    <property type="match status" value="1"/>
</dbReference>
<reference evidence="10" key="1">
    <citation type="submission" date="2020-07" db="EMBL/GenBank/DDBJ databases">
        <title>Huge and variable diversity of episymbiotic CPR bacteria and DPANN archaea in groundwater ecosystems.</title>
        <authorList>
            <person name="He C.Y."/>
            <person name="Keren R."/>
            <person name="Whittaker M."/>
            <person name="Farag I.F."/>
            <person name="Doudna J."/>
            <person name="Cate J.H.D."/>
            <person name="Banfield J.F."/>
        </authorList>
    </citation>
    <scope>NUCLEOTIDE SEQUENCE</scope>
    <source>
        <strain evidence="10">NC_groundwater_1664_Pr3_B-0.1um_52_9</strain>
    </source>
</reference>
<dbReference type="PANTHER" id="PTHR43409:SF7">
    <property type="entry name" value="BLL1977 PROTEIN"/>
    <property type="match status" value="1"/>
</dbReference>
<dbReference type="GO" id="GO:0046872">
    <property type="term" value="F:metal ion binding"/>
    <property type="evidence" value="ECO:0007669"/>
    <property type="project" value="UniProtKB-KW"/>
</dbReference>
<protein>
    <submittedName>
        <fullName evidence="10">B12-binding domain-containing radical SAM protein</fullName>
    </submittedName>
</protein>
<evidence type="ECO:0000256" key="3">
    <source>
        <dbReference type="ARBA" id="ARBA00022679"/>
    </source>
</evidence>
<dbReference type="CDD" id="cd02068">
    <property type="entry name" value="radical_SAM_B12_BD"/>
    <property type="match status" value="1"/>
</dbReference>
<dbReference type="GO" id="GO:0003824">
    <property type="term" value="F:catalytic activity"/>
    <property type="evidence" value="ECO:0007669"/>
    <property type="project" value="InterPro"/>
</dbReference>
<dbReference type="InterPro" id="IPR023404">
    <property type="entry name" value="rSAM_horseshoe"/>
</dbReference>
<dbReference type="EMBL" id="JACRDE010000455">
    <property type="protein sequence ID" value="MBI5251266.1"/>
    <property type="molecule type" value="Genomic_DNA"/>
</dbReference>